<dbReference type="AlphaFoldDB" id="A0A1Y3EAX7"/>
<evidence type="ECO:0000313" key="2">
    <source>
        <dbReference type="Proteomes" id="UP000243006"/>
    </source>
</evidence>
<reference evidence="1 2" key="1">
    <citation type="submission" date="2015-04" db="EMBL/GenBank/DDBJ databases">
        <title>Draft genome of the roundworm Trichinella nativa.</title>
        <authorList>
            <person name="Mitreva M."/>
        </authorList>
    </citation>
    <scope>NUCLEOTIDE SEQUENCE [LARGE SCALE GENOMIC DNA]</scope>
    <source>
        <strain evidence="1 2">ISS45</strain>
    </source>
</reference>
<proteinExistence type="predicted"/>
<evidence type="ECO:0000313" key="1">
    <source>
        <dbReference type="EMBL" id="OUC40308.1"/>
    </source>
</evidence>
<accession>A0A1Y3EAX7</accession>
<name>A0A1Y3EAX7_9BILA</name>
<sequence length="76" mass="9203">MNERSFCGRQQQQHKTINKKNMLFGWLTGNCWIDNVKKKQQQQQAAVEKSRLYFYLSDMDDGKKKKKKHTLHFLRN</sequence>
<comment type="caution">
    <text evidence="1">The sequence shown here is derived from an EMBL/GenBank/DDBJ whole genome shotgun (WGS) entry which is preliminary data.</text>
</comment>
<protein>
    <submittedName>
        <fullName evidence="1">Uncharacterized protein</fullName>
    </submittedName>
</protein>
<gene>
    <name evidence="1" type="ORF">D917_04187</name>
</gene>
<dbReference type="Proteomes" id="UP000243006">
    <property type="component" value="Unassembled WGS sequence"/>
</dbReference>
<organism evidence="1 2">
    <name type="scientific">Trichinella nativa</name>
    <dbReference type="NCBI Taxonomy" id="6335"/>
    <lineage>
        <taxon>Eukaryota</taxon>
        <taxon>Metazoa</taxon>
        <taxon>Ecdysozoa</taxon>
        <taxon>Nematoda</taxon>
        <taxon>Enoplea</taxon>
        <taxon>Dorylaimia</taxon>
        <taxon>Trichinellida</taxon>
        <taxon>Trichinellidae</taxon>
        <taxon>Trichinella</taxon>
    </lineage>
</organism>
<dbReference type="EMBL" id="LVZM01023022">
    <property type="protein sequence ID" value="OUC40308.1"/>
    <property type="molecule type" value="Genomic_DNA"/>
</dbReference>